<protein>
    <submittedName>
        <fullName evidence="2">WD repeat-containing protein 55 homolog</fullName>
    </submittedName>
</protein>
<reference evidence="3" key="1">
    <citation type="journal article" date="2019" name="Curr. Biol.">
        <title>Genome Sequence of Striga asiatica Provides Insight into the Evolution of Plant Parasitism.</title>
        <authorList>
            <person name="Yoshida S."/>
            <person name="Kim S."/>
            <person name="Wafula E.K."/>
            <person name="Tanskanen J."/>
            <person name="Kim Y.M."/>
            <person name="Honaas L."/>
            <person name="Yang Z."/>
            <person name="Spallek T."/>
            <person name="Conn C.E."/>
            <person name="Ichihashi Y."/>
            <person name="Cheong K."/>
            <person name="Cui S."/>
            <person name="Der J.P."/>
            <person name="Gundlach H."/>
            <person name="Jiao Y."/>
            <person name="Hori C."/>
            <person name="Ishida J.K."/>
            <person name="Kasahara H."/>
            <person name="Kiba T."/>
            <person name="Kim M.S."/>
            <person name="Koo N."/>
            <person name="Laohavisit A."/>
            <person name="Lee Y.H."/>
            <person name="Lumba S."/>
            <person name="McCourt P."/>
            <person name="Mortimer J.C."/>
            <person name="Mutuku J.M."/>
            <person name="Nomura T."/>
            <person name="Sasaki-Sekimoto Y."/>
            <person name="Seto Y."/>
            <person name="Wang Y."/>
            <person name="Wakatake T."/>
            <person name="Sakakibara H."/>
            <person name="Demura T."/>
            <person name="Yamaguchi S."/>
            <person name="Yoneyama K."/>
            <person name="Manabe R.I."/>
            <person name="Nelson D.C."/>
            <person name="Schulman A.H."/>
            <person name="Timko M.P."/>
            <person name="dePamphilis C.W."/>
            <person name="Choi D."/>
            <person name="Shirasu K."/>
        </authorList>
    </citation>
    <scope>NUCLEOTIDE SEQUENCE [LARGE SCALE GENOMIC DNA]</scope>
    <source>
        <strain evidence="3">cv. UVA1</strain>
    </source>
</reference>
<feature type="chain" id="PRO_5023145801" evidence="1">
    <location>
        <begin position="20"/>
        <end position="112"/>
    </location>
</feature>
<keyword evidence="1" id="KW-0732">Signal</keyword>
<evidence type="ECO:0000313" key="3">
    <source>
        <dbReference type="Proteomes" id="UP000325081"/>
    </source>
</evidence>
<comment type="caution">
    <text evidence="2">The sequence shown here is derived from an EMBL/GenBank/DDBJ whole genome shotgun (WGS) entry which is preliminary data.</text>
</comment>
<proteinExistence type="predicted"/>
<dbReference type="EMBL" id="BKCP01010514">
    <property type="protein sequence ID" value="GER52937.1"/>
    <property type="molecule type" value="Genomic_DNA"/>
</dbReference>
<dbReference type="AlphaFoldDB" id="A0A5A7R8Q0"/>
<accession>A0A5A7R8Q0</accession>
<feature type="signal peptide" evidence="1">
    <location>
        <begin position="1"/>
        <end position="19"/>
    </location>
</feature>
<keyword evidence="3" id="KW-1185">Reference proteome</keyword>
<gene>
    <name evidence="2" type="ORF">STAS_30430</name>
</gene>
<sequence length="112" mass="12896">MLLKLLILLLLILMPLSLNWSFLRVILDSCHLRLKFLLVLHDLVVDELCSIPVDDIMPLSRLVSYFDFDCIIYLYHNKGSVILRIREIHIPFSASGVLLRTPTAVSKCTVKF</sequence>
<evidence type="ECO:0000256" key="1">
    <source>
        <dbReference type="SAM" id="SignalP"/>
    </source>
</evidence>
<name>A0A5A7R8Q0_STRAF</name>
<evidence type="ECO:0000313" key="2">
    <source>
        <dbReference type="EMBL" id="GER52937.1"/>
    </source>
</evidence>
<organism evidence="2 3">
    <name type="scientific">Striga asiatica</name>
    <name type="common">Asiatic witchweed</name>
    <name type="synonym">Buchnera asiatica</name>
    <dbReference type="NCBI Taxonomy" id="4170"/>
    <lineage>
        <taxon>Eukaryota</taxon>
        <taxon>Viridiplantae</taxon>
        <taxon>Streptophyta</taxon>
        <taxon>Embryophyta</taxon>
        <taxon>Tracheophyta</taxon>
        <taxon>Spermatophyta</taxon>
        <taxon>Magnoliopsida</taxon>
        <taxon>eudicotyledons</taxon>
        <taxon>Gunneridae</taxon>
        <taxon>Pentapetalae</taxon>
        <taxon>asterids</taxon>
        <taxon>lamiids</taxon>
        <taxon>Lamiales</taxon>
        <taxon>Orobanchaceae</taxon>
        <taxon>Buchnereae</taxon>
        <taxon>Striga</taxon>
    </lineage>
</organism>
<dbReference type="Proteomes" id="UP000325081">
    <property type="component" value="Unassembled WGS sequence"/>
</dbReference>